<comment type="subcellular location">
    <subcellularLocation>
        <location evidence="1">Cell membrane</location>
        <topology evidence="1">Multi-pass membrane protein</topology>
    </subcellularLocation>
</comment>
<keyword evidence="5 7" id="KW-1133">Transmembrane helix</keyword>
<dbReference type="Pfam" id="PF03773">
    <property type="entry name" value="ArsP_1"/>
    <property type="match status" value="1"/>
</dbReference>
<dbReference type="GO" id="GO:0005886">
    <property type="term" value="C:plasma membrane"/>
    <property type="evidence" value="ECO:0007669"/>
    <property type="project" value="UniProtKB-SubCell"/>
</dbReference>
<dbReference type="InterPro" id="IPR005524">
    <property type="entry name" value="DUF318"/>
</dbReference>
<dbReference type="STRING" id="1121331.SAMN02745248_02662"/>
<evidence type="ECO:0000256" key="4">
    <source>
        <dbReference type="ARBA" id="ARBA00022692"/>
    </source>
</evidence>
<evidence type="ECO:0000313" key="9">
    <source>
        <dbReference type="Proteomes" id="UP000183952"/>
    </source>
</evidence>
<name>A0A1M6SX34_9CLOT</name>
<accession>A0A1M6SX34</accession>
<feature type="transmembrane region" description="Helical" evidence="7">
    <location>
        <begin position="139"/>
        <end position="159"/>
    </location>
</feature>
<protein>
    <submittedName>
        <fullName evidence="8">Predicted permease</fullName>
    </submittedName>
</protein>
<organism evidence="8 9">
    <name type="scientific">Hathewaya proteolytica DSM 3090</name>
    <dbReference type="NCBI Taxonomy" id="1121331"/>
    <lineage>
        <taxon>Bacteria</taxon>
        <taxon>Bacillati</taxon>
        <taxon>Bacillota</taxon>
        <taxon>Clostridia</taxon>
        <taxon>Eubacteriales</taxon>
        <taxon>Clostridiaceae</taxon>
        <taxon>Hathewaya</taxon>
    </lineage>
</organism>
<keyword evidence="3" id="KW-1003">Cell membrane</keyword>
<keyword evidence="4 7" id="KW-0812">Transmembrane</keyword>
<keyword evidence="9" id="KW-1185">Reference proteome</keyword>
<sequence>MDIFTISIWIVTIIFLIFSLKRNKEKTKNALRMAFGMGKSMIFSILSIILLIGLVLALLPPEQIAAYVENQNVLIATIVSALFGTVTLIPAFIAFPLVGTLIGAGVGIVPSIAFLTTLTMVGVVTFPLEKKEFGMKFTIVRNGLSFVFAIIIALTMGVIM</sequence>
<evidence type="ECO:0000313" key="8">
    <source>
        <dbReference type="EMBL" id="SHK49227.1"/>
    </source>
</evidence>
<dbReference type="OrthoDB" id="5465282at2"/>
<feature type="transmembrane region" description="Helical" evidence="7">
    <location>
        <begin position="42"/>
        <end position="61"/>
    </location>
</feature>
<gene>
    <name evidence="8" type="ORF">SAMN02745248_02662</name>
</gene>
<feature type="transmembrane region" description="Helical" evidence="7">
    <location>
        <begin position="73"/>
        <end position="95"/>
    </location>
</feature>
<evidence type="ECO:0000256" key="6">
    <source>
        <dbReference type="ARBA" id="ARBA00023136"/>
    </source>
</evidence>
<dbReference type="AlphaFoldDB" id="A0A1M6SX34"/>
<evidence type="ECO:0000256" key="7">
    <source>
        <dbReference type="SAM" id="Phobius"/>
    </source>
</evidence>
<evidence type="ECO:0000256" key="1">
    <source>
        <dbReference type="ARBA" id="ARBA00004651"/>
    </source>
</evidence>
<reference evidence="8 9" key="1">
    <citation type="submission" date="2016-11" db="EMBL/GenBank/DDBJ databases">
        <authorList>
            <person name="Jaros S."/>
            <person name="Januszkiewicz K."/>
            <person name="Wedrychowicz H."/>
        </authorList>
    </citation>
    <scope>NUCLEOTIDE SEQUENCE [LARGE SCALE GENOMIC DNA]</scope>
    <source>
        <strain evidence="8 9">DSM 3090</strain>
    </source>
</reference>
<dbReference type="RefSeq" id="WP_072904544.1">
    <property type="nucleotide sequence ID" value="NZ_FRAD01000032.1"/>
</dbReference>
<feature type="transmembrane region" description="Helical" evidence="7">
    <location>
        <begin position="102"/>
        <end position="127"/>
    </location>
</feature>
<evidence type="ECO:0000256" key="5">
    <source>
        <dbReference type="ARBA" id="ARBA00022989"/>
    </source>
</evidence>
<comment type="similarity">
    <text evidence="2">Belongs to the UPF0718 family.</text>
</comment>
<evidence type="ECO:0000256" key="2">
    <source>
        <dbReference type="ARBA" id="ARBA00006386"/>
    </source>
</evidence>
<proteinExistence type="inferred from homology"/>
<keyword evidence="6 7" id="KW-0472">Membrane</keyword>
<dbReference type="Proteomes" id="UP000183952">
    <property type="component" value="Unassembled WGS sequence"/>
</dbReference>
<evidence type="ECO:0000256" key="3">
    <source>
        <dbReference type="ARBA" id="ARBA00022475"/>
    </source>
</evidence>
<dbReference type="EMBL" id="FRAD01000032">
    <property type="protein sequence ID" value="SHK49227.1"/>
    <property type="molecule type" value="Genomic_DNA"/>
</dbReference>
<feature type="transmembrane region" description="Helical" evidence="7">
    <location>
        <begin position="6"/>
        <end position="21"/>
    </location>
</feature>